<keyword evidence="4" id="KW-0804">Transcription</keyword>
<evidence type="ECO:0000256" key="1">
    <source>
        <dbReference type="ARBA" id="ARBA00009437"/>
    </source>
</evidence>
<dbReference type="PRINTS" id="PR00039">
    <property type="entry name" value="HTHLYSR"/>
</dbReference>
<dbReference type="InterPro" id="IPR036390">
    <property type="entry name" value="WH_DNA-bd_sf"/>
</dbReference>
<proteinExistence type="inferred from homology"/>
<dbReference type="SUPFAM" id="SSF46785">
    <property type="entry name" value="Winged helix' DNA-binding domain"/>
    <property type="match status" value="1"/>
</dbReference>
<evidence type="ECO:0000256" key="3">
    <source>
        <dbReference type="ARBA" id="ARBA00023125"/>
    </source>
</evidence>
<dbReference type="CDD" id="cd08432">
    <property type="entry name" value="PBP2_GcdR_TrpI_HvrB_AmpR_like"/>
    <property type="match status" value="1"/>
</dbReference>
<keyword evidence="3" id="KW-0238">DNA-binding</keyword>
<dbReference type="RefSeq" id="WP_269422628.1">
    <property type="nucleotide sequence ID" value="NZ_JAPWGY010000002.1"/>
</dbReference>
<dbReference type="EMBL" id="JAPWGY010000002">
    <property type="protein sequence ID" value="MCZ4280426.1"/>
    <property type="molecule type" value="Genomic_DNA"/>
</dbReference>
<dbReference type="Pfam" id="PF00126">
    <property type="entry name" value="HTH_1"/>
    <property type="match status" value="1"/>
</dbReference>
<dbReference type="PANTHER" id="PTHR30537:SF26">
    <property type="entry name" value="GLYCINE CLEAVAGE SYSTEM TRANSCRIPTIONAL ACTIVATOR"/>
    <property type="match status" value="1"/>
</dbReference>
<keyword evidence="2" id="KW-0805">Transcription regulation</keyword>
<dbReference type="PANTHER" id="PTHR30537">
    <property type="entry name" value="HTH-TYPE TRANSCRIPTIONAL REGULATOR"/>
    <property type="match status" value="1"/>
</dbReference>
<dbReference type="Pfam" id="PF03466">
    <property type="entry name" value="LysR_substrate"/>
    <property type="match status" value="1"/>
</dbReference>
<protein>
    <submittedName>
        <fullName evidence="6">LysR substrate-binding domain-containing protein</fullName>
    </submittedName>
</protein>
<evidence type="ECO:0000313" key="6">
    <source>
        <dbReference type="EMBL" id="MCZ4280426.1"/>
    </source>
</evidence>
<dbReference type="Gene3D" id="1.10.10.10">
    <property type="entry name" value="Winged helix-like DNA-binding domain superfamily/Winged helix DNA-binding domain"/>
    <property type="match status" value="1"/>
</dbReference>
<feature type="domain" description="HTH lysR-type" evidence="5">
    <location>
        <begin position="4"/>
        <end position="61"/>
    </location>
</feature>
<accession>A0ABT4LJ87</accession>
<dbReference type="InterPro" id="IPR058163">
    <property type="entry name" value="LysR-type_TF_proteobact-type"/>
</dbReference>
<comment type="caution">
    <text evidence="6">The sequence shown here is derived from an EMBL/GenBank/DDBJ whole genome shotgun (WGS) entry which is preliminary data.</text>
</comment>
<evidence type="ECO:0000313" key="7">
    <source>
        <dbReference type="Proteomes" id="UP001069802"/>
    </source>
</evidence>
<dbReference type="SUPFAM" id="SSF53850">
    <property type="entry name" value="Periplasmic binding protein-like II"/>
    <property type="match status" value="1"/>
</dbReference>
<evidence type="ECO:0000256" key="4">
    <source>
        <dbReference type="ARBA" id="ARBA00023163"/>
    </source>
</evidence>
<dbReference type="InterPro" id="IPR000847">
    <property type="entry name" value="LysR_HTH_N"/>
</dbReference>
<organism evidence="6 7">
    <name type="scientific">Kiloniella laminariae</name>
    <dbReference type="NCBI Taxonomy" id="454162"/>
    <lineage>
        <taxon>Bacteria</taxon>
        <taxon>Pseudomonadati</taxon>
        <taxon>Pseudomonadota</taxon>
        <taxon>Alphaproteobacteria</taxon>
        <taxon>Rhodospirillales</taxon>
        <taxon>Kiloniellaceae</taxon>
        <taxon>Kiloniella</taxon>
    </lineage>
</organism>
<gene>
    <name evidence="6" type="ORF">O4H49_06535</name>
</gene>
<evidence type="ECO:0000259" key="5">
    <source>
        <dbReference type="PROSITE" id="PS50931"/>
    </source>
</evidence>
<sequence length="293" mass="32835">MRTPNLNSLRMFDAAARHLNFRLAAEELNLTQGAVAQQVRRLESDLGQQLFHRKARGLALTDVGHDYHQPVRQALAILDEATQKLRPESSRVTLSMTPSFAAKWLVPRLSSFELKHPDIEVQTVASESLANFRSDGVDLAIRLGSPPFAPELDVIPLALMELCAVCSPAYASGLAEIKTFQDFAKHRLIQDSHNQWDRFWERSGVKTDYRKVQFNQTALAMDAAINGQGIALVPHLLIEQDVAQGKLVELWRDRQEPQPGYYIVSPQARPHTQAQKKIINWLLQEVGTAASTS</sequence>
<keyword evidence="7" id="KW-1185">Reference proteome</keyword>
<dbReference type="Proteomes" id="UP001069802">
    <property type="component" value="Unassembled WGS sequence"/>
</dbReference>
<dbReference type="InterPro" id="IPR005119">
    <property type="entry name" value="LysR_subst-bd"/>
</dbReference>
<evidence type="ECO:0000256" key="2">
    <source>
        <dbReference type="ARBA" id="ARBA00023015"/>
    </source>
</evidence>
<dbReference type="InterPro" id="IPR036388">
    <property type="entry name" value="WH-like_DNA-bd_sf"/>
</dbReference>
<dbReference type="PROSITE" id="PS50931">
    <property type="entry name" value="HTH_LYSR"/>
    <property type="match status" value="1"/>
</dbReference>
<comment type="similarity">
    <text evidence="1">Belongs to the LysR transcriptional regulatory family.</text>
</comment>
<reference evidence="6" key="1">
    <citation type="submission" date="2022-12" db="EMBL/GenBank/DDBJ databases">
        <title>Bacterial isolates from different developmental stages of Nematostella vectensis.</title>
        <authorList>
            <person name="Fraune S."/>
        </authorList>
    </citation>
    <scope>NUCLEOTIDE SEQUENCE</scope>
    <source>
        <strain evidence="6">G21630-S1</strain>
    </source>
</reference>
<dbReference type="Gene3D" id="3.40.190.10">
    <property type="entry name" value="Periplasmic binding protein-like II"/>
    <property type="match status" value="2"/>
</dbReference>
<name>A0ABT4LJ87_9PROT</name>